<dbReference type="SUPFAM" id="SSF50118">
    <property type="entry name" value="Cell growth inhibitor/plasmid maintenance toxic component"/>
    <property type="match status" value="1"/>
</dbReference>
<dbReference type="GO" id="GO:0016075">
    <property type="term" value="P:rRNA catabolic process"/>
    <property type="evidence" value="ECO:0007669"/>
    <property type="project" value="TreeGrafter"/>
</dbReference>
<protein>
    <submittedName>
        <fullName evidence="1">Programmed cell death toxin YdcE</fullName>
    </submittedName>
</protein>
<dbReference type="GO" id="GO:0006402">
    <property type="term" value="P:mRNA catabolic process"/>
    <property type="evidence" value="ECO:0007669"/>
    <property type="project" value="TreeGrafter"/>
</dbReference>
<dbReference type="GO" id="GO:0004521">
    <property type="term" value="F:RNA endonuclease activity"/>
    <property type="evidence" value="ECO:0007669"/>
    <property type="project" value="TreeGrafter"/>
</dbReference>
<organism evidence="1">
    <name type="scientific">hydrothermal vent metagenome</name>
    <dbReference type="NCBI Taxonomy" id="652676"/>
    <lineage>
        <taxon>unclassified sequences</taxon>
        <taxon>metagenomes</taxon>
        <taxon>ecological metagenomes</taxon>
    </lineage>
</organism>
<dbReference type="PIRSF" id="PIRSF033490">
    <property type="entry name" value="MazF"/>
    <property type="match status" value="1"/>
</dbReference>
<sequence>MVVKRGEVWWAILEEPIGSEPGYRRPVVIVSSNEFNQSKINTVLVAIVTSNLNLANAPGNILVSKKESGLSKESVVNVSQVLTLDKTFLSKKAKKIPPNKIESLNEGLRLVLAI</sequence>
<dbReference type="Gene3D" id="2.30.30.110">
    <property type="match status" value="1"/>
</dbReference>
<evidence type="ECO:0000313" key="1">
    <source>
        <dbReference type="EMBL" id="VAX11253.1"/>
    </source>
</evidence>
<name>A0A3B1BGL0_9ZZZZ</name>
<accession>A0A3B1BGL0</accession>
<dbReference type="PANTHER" id="PTHR33988:SF2">
    <property type="entry name" value="ENDORIBONUCLEASE MAZF"/>
    <property type="match status" value="1"/>
</dbReference>
<dbReference type="InterPro" id="IPR003477">
    <property type="entry name" value="PemK-like"/>
</dbReference>
<proteinExistence type="predicted"/>
<dbReference type="AlphaFoldDB" id="A0A3B1BGL0"/>
<dbReference type="InterPro" id="IPR011067">
    <property type="entry name" value="Plasmid_toxin/cell-grow_inhib"/>
</dbReference>
<dbReference type="GO" id="GO:0003677">
    <property type="term" value="F:DNA binding"/>
    <property type="evidence" value="ECO:0007669"/>
    <property type="project" value="InterPro"/>
</dbReference>
<dbReference type="PANTHER" id="PTHR33988">
    <property type="entry name" value="ENDORIBONUCLEASE MAZF-RELATED"/>
    <property type="match status" value="1"/>
</dbReference>
<gene>
    <name evidence="1" type="ORF">MNBD_GAMMA26-857</name>
</gene>
<dbReference type="EMBL" id="UOFX01000083">
    <property type="protein sequence ID" value="VAX11253.1"/>
    <property type="molecule type" value="Genomic_DNA"/>
</dbReference>
<dbReference type="Pfam" id="PF02452">
    <property type="entry name" value="PemK_toxin"/>
    <property type="match status" value="1"/>
</dbReference>
<reference evidence="1" key="1">
    <citation type="submission" date="2018-06" db="EMBL/GenBank/DDBJ databases">
        <authorList>
            <person name="Zhirakovskaya E."/>
        </authorList>
    </citation>
    <scope>NUCLEOTIDE SEQUENCE</scope>
</reference>